<evidence type="ECO:0000313" key="2">
    <source>
        <dbReference type="EMBL" id="CAI2370134.1"/>
    </source>
</evidence>
<accession>A0AAD1XBF7</accession>
<name>A0AAD1XBF7_EUPCR</name>
<keyword evidence="3" id="KW-1185">Reference proteome</keyword>
<organism evidence="2 3">
    <name type="scientific">Euplotes crassus</name>
    <dbReference type="NCBI Taxonomy" id="5936"/>
    <lineage>
        <taxon>Eukaryota</taxon>
        <taxon>Sar</taxon>
        <taxon>Alveolata</taxon>
        <taxon>Ciliophora</taxon>
        <taxon>Intramacronucleata</taxon>
        <taxon>Spirotrichea</taxon>
        <taxon>Hypotrichia</taxon>
        <taxon>Euplotida</taxon>
        <taxon>Euplotidae</taxon>
        <taxon>Moneuplotes</taxon>
    </lineage>
</organism>
<gene>
    <name evidence="2" type="ORF">ECRASSUSDP1_LOCUS11442</name>
</gene>
<sequence>MSNYDSFTSVEFSKEKEKEDLDVLNVKKISKSTNSCDDTDENFKTTKKMSFARILKKVLCCSGNQYSKNSVGSKRRKYLPDHLKEHIILNVGNRPSRRSKRYSGSTVKNGIRNDMLILPPCLELLEMDPKEKPKKCNPQQLELLENTQLGSYERVLNKSRSAMSLNRRKTVGVFLSRFRERKSNCNTSDNTFGQILDPDSAKGEDILSEGCSPDKA</sequence>
<dbReference type="Proteomes" id="UP001295684">
    <property type="component" value="Unassembled WGS sequence"/>
</dbReference>
<feature type="region of interest" description="Disordered" evidence="1">
    <location>
        <begin position="187"/>
        <end position="216"/>
    </location>
</feature>
<dbReference type="AlphaFoldDB" id="A0AAD1XBF7"/>
<evidence type="ECO:0000256" key="1">
    <source>
        <dbReference type="SAM" id="MobiDB-lite"/>
    </source>
</evidence>
<reference evidence="2" key="1">
    <citation type="submission" date="2023-07" db="EMBL/GenBank/DDBJ databases">
        <authorList>
            <consortium name="AG Swart"/>
            <person name="Singh M."/>
            <person name="Singh A."/>
            <person name="Seah K."/>
            <person name="Emmerich C."/>
        </authorList>
    </citation>
    <scope>NUCLEOTIDE SEQUENCE</scope>
    <source>
        <strain evidence="2">DP1</strain>
    </source>
</reference>
<dbReference type="EMBL" id="CAMPGE010011299">
    <property type="protein sequence ID" value="CAI2370134.1"/>
    <property type="molecule type" value="Genomic_DNA"/>
</dbReference>
<evidence type="ECO:0000313" key="3">
    <source>
        <dbReference type="Proteomes" id="UP001295684"/>
    </source>
</evidence>
<comment type="caution">
    <text evidence="2">The sequence shown here is derived from an EMBL/GenBank/DDBJ whole genome shotgun (WGS) entry which is preliminary data.</text>
</comment>
<protein>
    <submittedName>
        <fullName evidence="2">Uncharacterized protein</fullName>
    </submittedName>
</protein>
<proteinExistence type="predicted"/>